<dbReference type="PANTHER" id="PTHR32303">
    <property type="entry name" value="QUINOPROTEIN ALCOHOL DEHYDROGENASE (CYTOCHROME C)"/>
    <property type="match status" value="1"/>
</dbReference>
<dbReference type="GO" id="GO:0042597">
    <property type="term" value="C:periplasmic space"/>
    <property type="evidence" value="ECO:0007669"/>
    <property type="project" value="UniProtKB-SubCell"/>
</dbReference>
<feature type="binding site" evidence="14">
    <location>
        <position position="275"/>
    </location>
    <ligand>
        <name>Ca(2+)</name>
        <dbReference type="ChEBI" id="CHEBI:29108"/>
    </ligand>
</feature>
<dbReference type="NCBIfam" id="TIGR03075">
    <property type="entry name" value="PQQ_enz_alc_DH"/>
    <property type="match status" value="1"/>
</dbReference>
<dbReference type="GO" id="GO:0009055">
    <property type="term" value="F:electron transfer activity"/>
    <property type="evidence" value="ECO:0007669"/>
    <property type="project" value="InterPro"/>
</dbReference>
<comment type="subcellular location">
    <subcellularLocation>
        <location evidence="1">Periplasm</location>
    </subcellularLocation>
</comment>
<feature type="signal peptide" evidence="16">
    <location>
        <begin position="1"/>
        <end position="21"/>
    </location>
</feature>
<dbReference type="InterPro" id="IPR009056">
    <property type="entry name" value="Cyt_c-like_dom"/>
</dbReference>
<dbReference type="Gene3D" id="1.10.760.10">
    <property type="entry name" value="Cytochrome c-like domain"/>
    <property type="match status" value="1"/>
</dbReference>
<keyword evidence="9" id="KW-0560">Oxidoreductase</keyword>
<evidence type="ECO:0000313" key="19">
    <source>
        <dbReference type="EMBL" id="SNT48337.1"/>
    </source>
</evidence>
<keyword evidence="5 16" id="KW-0732">Signal</keyword>
<evidence type="ECO:0000256" key="15">
    <source>
        <dbReference type="PIRSR" id="PIRSR617512-4"/>
    </source>
</evidence>
<evidence type="ECO:0000256" key="9">
    <source>
        <dbReference type="ARBA" id="ARBA00023002"/>
    </source>
</evidence>
<dbReference type="InterPro" id="IPR011047">
    <property type="entry name" value="Quinoprotein_ADH-like_sf"/>
</dbReference>
<feature type="binding site" description="axial binding residue" evidence="14">
    <location>
        <position position="667"/>
    </location>
    <ligand>
        <name>heme c</name>
        <dbReference type="ChEBI" id="CHEBI:61717"/>
    </ligand>
    <ligandPart>
        <name>Fe</name>
        <dbReference type="ChEBI" id="CHEBI:18248"/>
    </ligandPart>
</feature>
<feature type="binding site" description="covalent" evidence="13">
    <location>
        <position position="626"/>
    </location>
    <ligand>
        <name>heme c</name>
        <dbReference type="ChEBI" id="CHEBI:61717"/>
    </ligand>
</feature>
<dbReference type="SUPFAM" id="SSF50998">
    <property type="entry name" value="Quinoprotein alcohol dehydrogenase-like"/>
    <property type="match status" value="1"/>
</dbReference>
<evidence type="ECO:0000256" key="10">
    <source>
        <dbReference type="ARBA" id="ARBA00023004"/>
    </source>
</evidence>
<evidence type="ECO:0000256" key="1">
    <source>
        <dbReference type="ARBA" id="ARBA00004418"/>
    </source>
</evidence>
<feature type="domain" description="Cytochrome c" evidence="17">
    <location>
        <begin position="613"/>
        <end position="690"/>
    </location>
</feature>
<sequence length="707" mass="76767">MKAPWNTGAALLLLAAPLAWSAGPAAVDARRLNAADSEPGNWMSTGRTYGEQRYSPLEQVNEGNVGRLGLAWDYGFGLDRVIEATPLVVDGVMYTTSAYSIVHALDARTGELLWKYDPGVYRGIQGSGCCDAANRGVAVWNGKVYVGVYDGRLEALDARDGQRLWSVDTVLDHARNYTITGAPRIIKGKVVIGNGGGEFGVRGYVTAYDAETGAQAWRFFTVPGDPAKGDETDTIGMIRKTWFGDQYWKQGGGGTVWDSMAYDAELDLLYLGVGNGAFWNYGQRSQGKGDNLFLSSIVAVRPDSGRYVWHYQTTPGDAWDYTATQHIVVATLPIDGKPRKVVMQAPKNGFFYVLDAATGKLLSAAQYAPRVNWAKGVDKDSGRPIIDLEAADYWSKGEAKLVFPGSQGGHNWQPMSYSPKTGLVYIPTQSTADIHHPKAKLDTPAKGRWNTGLEFPPMPRDSRSIDEFARIYTGKLQAWDPVRQREAWSVPYAQIANGGTLATAGNLVFQGTHDGRLLAYAADSGKLLWQREVSSGVVAAPVTYSVDGEQYVTFSSGWGGSYPITFGALSERTRTVPDARVFTFRLGGTAPMPQVRRRAIRLPEPPPMTADAATAAAGDQLFREHCGVCHGLGAFSANVIPDLRYMTAQTHEDFQGIVAGARAGRGMPPFAGRLTPEQVEQIRAYLIERAHERRAELQAAGQPPAGP</sequence>
<evidence type="ECO:0000256" key="7">
    <source>
        <dbReference type="ARBA" id="ARBA00022837"/>
    </source>
</evidence>
<keyword evidence="4 14" id="KW-0479">Metal-binding</keyword>
<evidence type="ECO:0000256" key="8">
    <source>
        <dbReference type="ARBA" id="ARBA00022891"/>
    </source>
</evidence>
<dbReference type="EMBL" id="FNEC01000038">
    <property type="protein sequence ID" value="SDK44848.1"/>
    <property type="molecule type" value="Genomic_DNA"/>
</dbReference>
<feature type="binding site" evidence="14">
    <location>
        <position position="198"/>
    </location>
    <ligand>
        <name>Ca(2+)</name>
        <dbReference type="ChEBI" id="CHEBI:29108"/>
    </ligand>
</feature>
<evidence type="ECO:0000313" key="18">
    <source>
        <dbReference type="EMBL" id="SDK44848.1"/>
    </source>
</evidence>
<keyword evidence="8 13" id="KW-0634">PQQ</keyword>
<dbReference type="GO" id="GO:0005509">
    <property type="term" value="F:calcium ion binding"/>
    <property type="evidence" value="ECO:0007669"/>
    <property type="project" value="InterPro"/>
</dbReference>
<evidence type="ECO:0000256" key="4">
    <source>
        <dbReference type="ARBA" id="ARBA00022723"/>
    </source>
</evidence>
<comment type="cofactor">
    <cofactor evidence="13">
        <name>pyrroloquinoline quinone</name>
        <dbReference type="ChEBI" id="CHEBI:58442"/>
    </cofactor>
    <text evidence="13">Binds 1 PQQ group per subunit.</text>
</comment>
<comment type="cofactor">
    <cofactor evidence="14">
        <name>Ca(2+)</name>
        <dbReference type="ChEBI" id="CHEBI:29108"/>
    </cofactor>
    <text evidence="14">Binds 1 Ca(2+) ion per subunit.</text>
</comment>
<reference evidence="19 20" key="2">
    <citation type="submission" date="2017-06" db="EMBL/GenBank/DDBJ databases">
        <authorList>
            <person name="Varghese N."/>
            <person name="Submissions S."/>
        </authorList>
    </citation>
    <scope>NUCLEOTIDE SEQUENCE [LARGE SCALE GENOMIC DNA]</scope>
    <source>
        <strain evidence="19 20">RLD-1</strain>
    </source>
</reference>
<evidence type="ECO:0000256" key="5">
    <source>
        <dbReference type="ARBA" id="ARBA00022729"/>
    </source>
</evidence>
<dbReference type="Gene3D" id="2.140.10.10">
    <property type="entry name" value="Quinoprotein alcohol dehydrogenase-like superfamily"/>
    <property type="match status" value="1"/>
</dbReference>
<dbReference type="Pfam" id="PF01011">
    <property type="entry name" value="PQQ"/>
    <property type="match status" value="2"/>
</dbReference>
<dbReference type="EMBL" id="FZPC01000034">
    <property type="protein sequence ID" value="SNT48337.1"/>
    <property type="molecule type" value="Genomic_DNA"/>
</dbReference>
<dbReference type="PROSITE" id="PS51007">
    <property type="entry name" value="CYTC"/>
    <property type="match status" value="1"/>
</dbReference>
<dbReference type="GO" id="GO:0070968">
    <property type="term" value="F:pyrroloquinoline quinone binding"/>
    <property type="evidence" value="ECO:0007669"/>
    <property type="project" value="UniProtKB-ARBA"/>
</dbReference>
<keyword evidence="6" id="KW-0574">Periplasm</keyword>
<keyword evidence="11 15" id="KW-1015">Disulfide bond</keyword>
<feature type="binding site" evidence="13">
    <location>
        <position position="255"/>
    </location>
    <ligand>
        <name>pyrroloquinoline quinone</name>
        <dbReference type="ChEBI" id="CHEBI:58442"/>
    </ligand>
</feature>
<feature type="binding site" evidence="13">
    <location>
        <position position="135"/>
    </location>
    <ligand>
        <name>pyrroloquinoline quinone</name>
        <dbReference type="ChEBI" id="CHEBI:58442"/>
    </ligand>
</feature>
<comment type="cofactor">
    <cofactor evidence="13">
        <name>heme c</name>
        <dbReference type="ChEBI" id="CHEBI:61717"/>
    </cofactor>
    <text evidence="13">Binds 1 heme c group per subunit.</text>
</comment>
<dbReference type="RefSeq" id="WP_089394168.1">
    <property type="nucleotide sequence ID" value="NZ_FNEC01000038.1"/>
</dbReference>
<feature type="disulfide bond" evidence="15">
    <location>
        <begin position="129"/>
        <end position="130"/>
    </location>
</feature>
<gene>
    <name evidence="18" type="ORF">SAMN05216189_103823</name>
    <name evidence="19" type="ORF">SAMN06295949_13414</name>
</gene>
<accession>A0A239MZY3</accession>
<keyword evidence="7 14" id="KW-0106">Calcium</keyword>
<protein>
    <submittedName>
        <fullName evidence="18">Quinohemoprotein ethanol dehydrogenase</fullName>
    </submittedName>
</protein>
<dbReference type="SMART" id="SM00564">
    <property type="entry name" value="PQQ"/>
    <property type="match status" value="5"/>
</dbReference>
<dbReference type="Proteomes" id="UP000199693">
    <property type="component" value="Unassembled WGS sequence"/>
</dbReference>
<evidence type="ECO:0000256" key="6">
    <source>
        <dbReference type="ARBA" id="ARBA00022764"/>
    </source>
</evidence>
<feature type="binding site" evidence="14">
    <location>
        <position position="320"/>
    </location>
    <ligand>
        <name>Ca(2+)</name>
        <dbReference type="ChEBI" id="CHEBI:29108"/>
    </ligand>
</feature>
<evidence type="ECO:0000256" key="11">
    <source>
        <dbReference type="ARBA" id="ARBA00023157"/>
    </source>
</evidence>
<organism evidence="18 21">
    <name type="scientific">Pseudomonas delhiensis</name>
    <dbReference type="NCBI Taxonomy" id="366289"/>
    <lineage>
        <taxon>Bacteria</taxon>
        <taxon>Pseudomonadati</taxon>
        <taxon>Pseudomonadota</taxon>
        <taxon>Gammaproteobacteria</taxon>
        <taxon>Pseudomonadales</taxon>
        <taxon>Pseudomonadaceae</taxon>
        <taxon>Pseudomonas</taxon>
    </lineage>
</organism>
<dbReference type="InterPro" id="IPR018391">
    <property type="entry name" value="PQQ_b-propeller_rpt"/>
</dbReference>
<evidence type="ECO:0000256" key="2">
    <source>
        <dbReference type="ARBA" id="ARBA00008156"/>
    </source>
</evidence>
<feature type="binding site" evidence="13">
    <location>
        <position position="347"/>
    </location>
    <ligand>
        <name>pyrroloquinoline quinone</name>
        <dbReference type="ChEBI" id="CHEBI:58442"/>
    </ligand>
</feature>
<evidence type="ECO:0000256" key="12">
    <source>
        <dbReference type="PIRSR" id="PIRSR617512-1"/>
    </source>
</evidence>
<dbReference type="Pfam" id="PF13442">
    <property type="entry name" value="Cytochrome_CBB3"/>
    <property type="match status" value="1"/>
</dbReference>
<evidence type="ECO:0000256" key="16">
    <source>
        <dbReference type="SAM" id="SignalP"/>
    </source>
</evidence>
<name>A0A239MZY3_9PSED</name>
<feature type="binding site" description="axial binding residue" evidence="14">
    <location>
        <position position="630"/>
    </location>
    <ligand>
        <name>heme c</name>
        <dbReference type="ChEBI" id="CHEBI:61717"/>
    </ligand>
    <ligandPart>
        <name>Fe</name>
        <dbReference type="ChEBI" id="CHEBI:18248"/>
    </ligandPart>
</feature>
<dbReference type="GO" id="GO:0016614">
    <property type="term" value="F:oxidoreductase activity, acting on CH-OH group of donors"/>
    <property type="evidence" value="ECO:0007669"/>
    <property type="project" value="InterPro"/>
</dbReference>
<feature type="active site" description="Proton acceptor" evidence="12">
    <location>
        <position position="320"/>
    </location>
</feature>
<evidence type="ECO:0000259" key="17">
    <source>
        <dbReference type="PROSITE" id="PS51007"/>
    </source>
</evidence>
<feature type="binding site" description="covalent" evidence="13">
    <location>
        <position position="629"/>
    </location>
    <ligand>
        <name>heme c</name>
        <dbReference type="ChEBI" id="CHEBI:61717"/>
    </ligand>
</feature>
<evidence type="ECO:0000256" key="13">
    <source>
        <dbReference type="PIRSR" id="PIRSR617512-2"/>
    </source>
</evidence>
<dbReference type="Proteomes" id="UP000198309">
    <property type="component" value="Unassembled WGS sequence"/>
</dbReference>
<dbReference type="GO" id="GO:0020037">
    <property type="term" value="F:heme binding"/>
    <property type="evidence" value="ECO:0007669"/>
    <property type="project" value="InterPro"/>
</dbReference>
<dbReference type="InterPro" id="IPR017512">
    <property type="entry name" value="PQQ_MeOH/EtOH_DH"/>
</dbReference>
<comment type="similarity">
    <text evidence="2">Belongs to the bacterial PQQ dehydrogenase family.</text>
</comment>
<evidence type="ECO:0000313" key="21">
    <source>
        <dbReference type="Proteomes" id="UP000199693"/>
    </source>
</evidence>
<feature type="binding site" evidence="13">
    <location>
        <position position="83"/>
    </location>
    <ligand>
        <name>pyrroloquinoline quinone</name>
        <dbReference type="ChEBI" id="CHEBI:58442"/>
    </ligand>
</feature>
<evidence type="ECO:0000256" key="14">
    <source>
        <dbReference type="PIRSR" id="PIRSR617512-3"/>
    </source>
</evidence>
<dbReference type="InterPro" id="IPR002372">
    <property type="entry name" value="PQQ_rpt_dom"/>
</dbReference>
<keyword evidence="10 14" id="KW-0408">Iron</keyword>
<keyword evidence="3 13" id="KW-0349">Heme</keyword>
<dbReference type="AlphaFoldDB" id="A0A239MZY3"/>
<dbReference type="CDD" id="cd10279">
    <property type="entry name" value="PQQ_ADH_II"/>
    <property type="match status" value="1"/>
</dbReference>
<reference evidence="18 21" key="1">
    <citation type="submission" date="2016-10" db="EMBL/GenBank/DDBJ databases">
        <authorList>
            <person name="de Groot N.N."/>
        </authorList>
    </citation>
    <scope>NUCLEOTIDE SEQUENCE [LARGE SCALE GENOMIC DNA]</scope>
    <source>
        <strain evidence="18 21">CCM 7361</strain>
    </source>
</reference>
<proteinExistence type="inferred from homology"/>
<dbReference type="SUPFAM" id="SSF46626">
    <property type="entry name" value="Cytochrome c"/>
    <property type="match status" value="1"/>
</dbReference>
<dbReference type="GO" id="GO:0016020">
    <property type="term" value="C:membrane"/>
    <property type="evidence" value="ECO:0007669"/>
    <property type="project" value="InterPro"/>
</dbReference>
<feature type="binding site" evidence="13">
    <location>
        <position position="180"/>
    </location>
    <ligand>
        <name>pyrroloquinoline quinone</name>
        <dbReference type="ChEBI" id="CHEBI:58442"/>
    </ligand>
</feature>
<dbReference type="FunFam" id="2.140.10.10:FF:000003">
    <property type="entry name" value="Methanol dehydrogenase, large subunit"/>
    <property type="match status" value="1"/>
</dbReference>
<evidence type="ECO:0000256" key="3">
    <source>
        <dbReference type="ARBA" id="ARBA00022617"/>
    </source>
</evidence>
<feature type="chain" id="PRO_5030041056" evidence="16">
    <location>
        <begin position="22"/>
        <end position="707"/>
    </location>
</feature>
<feature type="binding site" evidence="13">
    <location>
        <begin position="411"/>
        <end position="412"/>
    </location>
    <ligand>
        <name>pyrroloquinoline quinone</name>
        <dbReference type="ChEBI" id="CHEBI:58442"/>
    </ligand>
</feature>
<dbReference type="InterPro" id="IPR036909">
    <property type="entry name" value="Cyt_c-like_dom_sf"/>
</dbReference>
<evidence type="ECO:0000313" key="20">
    <source>
        <dbReference type="Proteomes" id="UP000198309"/>
    </source>
</evidence>
<keyword evidence="20" id="KW-1185">Reference proteome</keyword>